<comment type="caution">
    <text evidence="2">The sequence shown here is derived from an EMBL/GenBank/DDBJ whole genome shotgun (WGS) entry which is preliminary data.</text>
</comment>
<evidence type="ECO:0000313" key="2">
    <source>
        <dbReference type="EMBL" id="EJK53489.1"/>
    </source>
</evidence>
<feature type="compositionally biased region" description="Basic and acidic residues" evidence="1">
    <location>
        <begin position="25"/>
        <end position="81"/>
    </location>
</feature>
<organism evidence="2 3">
    <name type="scientific">Thalassiosira oceanica</name>
    <name type="common">Marine diatom</name>
    <dbReference type="NCBI Taxonomy" id="159749"/>
    <lineage>
        <taxon>Eukaryota</taxon>
        <taxon>Sar</taxon>
        <taxon>Stramenopiles</taxon>
        <taxon>Ochrophyta</taxon>
        <taxon>Bacillariophyta</taxon>
        <taxon>Coscinodiscophyceae</taxon>
        <taxon>Thalassiosirophycidae</taxon>
        <taxon>Thalassiosirales</taxon>
        <taxon>Thalassiosiraceae</taxon>
        <taxon>Thalassiosira</taxon>
    </lineage>
</organism>
<dbReference type="EMBL" id="AGNL01037695">
    <property type="protein sequence ID" value="EJK53489.1"/>
    <property type="molecule type" value="Genomic_DNA"/>
</dbReference>
<proteinExistence type="predicted"/>
<evidence type="ECO:0000256" key="1">
    <source>
        <dbReference type="SAM" id="MobiDB-lite"/>
    </source>
</evidence>
<accession>K0RMJ8</accession>
<dbReference type="AlphaFoldDB" id="K0RMJ8"/>
<feature type="region of interest" description="Disordered" evidence="1">
    <location>
        <begin position="1"/>
        <end position="84"/>
    </location>
</feature>
<evidence type="ECO:0000313" key="3">
    <source>
        <dbReference type="Proteomes" id="UP000266841"/>
    </source>
</evidence>
<reference evidence="2 3" key="1">
    <citation type="journal article" date="2012" name="Genome Biol.">
        <title>Genome and low-iron response of an oceanic diatom adapted to chronic iron limitation.</title>
        <authorList>
            <person name="Lommer M."/>
            <person name="Specht M."/>
            <person name="Roy A.S."/>
            <person name="Kraemer L."/>
            <person name="Andreson R."/>
            <person name="Gutowska M.A."/>
            <person name="Wolf J."/>
            <person name="Bergner S.V."/>
            <person name="Schilhabel M.B."/>
            <person name="Klostermeier U.C."/>
            <person name="Beiko R.G."/>
            <person name="Rosenstiel P."/>
            <person name="Hippler M."/>
            <person name="Laroche J."/>
        </authorList>
    </citation>
    <scope>NUCLEOTIDE SEQUENCE [LARGE SCALE GENOMIC DNA]</scope>
    <source>
        <strain evidence="2 3">CCMP1005</strain>
    </source>
</reference>
<name>K0RMJ8_THAOC</name>
<sequence>PEGGLARVAAPGENTAVPVSAVVPEDERPRPPEAGWRRDGIGSGRTAERARSGAVRRRQETRRSRALPEPKRQGMEVDGRCRGPALPRRVTFFMGERPARRGAFFMGDARLSLDIGNRRQLSFFSPRASAVFGYGDCRVSQCRKCETTPRRQGERHGTRRP</sequence>
<gene>
    <name evidence="2" type="ORF">THAOC_27072</name>
</gene>
<keyword evidence="3" id="KW-1185">Reference proteome</keyword>
<dbReference type="Proteomes" id="UP000266841">
    <property type="component" value="Unassembled WGS sequence"/>
</dbReference>
<protein>
    <submittedName>
        <fullName evidence="2">Uncharacterized protein</fullName>
    </submittedName>
</protein>
<feature type="non-terminal residue" evidence="2">
    <location>
        <position position="1"/>
    </location>
</feature>